<evidence type="ECO:0000313" key="15">
    <source>
        <dbReference type="EMBL" id="CAF3665229.1"/>
    </source>
</evidence>
<evidence type="ECO:0000256" key="4">
    <source>
        <dbReference type="ARBA" id="ARBA00022664"/>
    </source>
</evidence>
<dbReference type="Pfam" id="PF02840">
    <property type="entry name" value="Prp18"/>
    <property type="match status" value="1"/>
</dbReference>
<organism evidence="15 20">
    <name type="scientific">Rotaria socialis</name>
    <dbReference type="NCBI Taxonomy" id="392032"/>
    <lineage>
        <taxon>Eukaryota</taxon>
        <taxon>Metazoa</taxon>
        <taxon>Spiralia</taxon>
        <taxon>Gnathifera</taxon>
        <taxon>Rotifera</taxon>
        <taxon>Eurotatoria</taxon>
        <taxon>Bdelloidea</taxon>
        <taxon>Philodinida</taxon>
        <taxon>Philodinidae</taxon>
        <taxon>Rotaria</taxon>
    </lineage>
</organism>
<dbReference type="InterPro" id="IPR004098">
    <property type="entry name" value="Prp18"/>
</dbReference>
<dbReference type="Proteomes" id="UP000663873">
    <property type="component" value="Unassembled WGS sequence"/>
</dbReference>
<keyword evidence="4" id="KW-0507">mRNA processing</keyword>
<dbReference type="Proteomes" id="UP000663851">
    <property type="component" value="Unassembled WGS sequence"/>
</dbReference>
<evidence type="ECO:0000313" key="18">
    <source>
        <dbReference type="EMBL" id="CAF4274907.1"/>
    </source>
</evidence>
<dbReference type="Gene3D" id="1.20.940.10">
    <property type="entry name" value="Functional domain of the splicing factor Prp18"/>
    <property type="match status" value="1"/>
</dbReference>
<comment type="similarity">
    <text evidence="2">Belongs to the PRP18 family.</text>
</comment>
<dbReference type="Proteomes" id="UP000663869">
    <property type="component" value="Unassembled WGS sequence"/>
</dbReference>
<evidence type="ECO:0000256" key="7">
    <source>
        <dbReference type="ARBA" id="ARBA00023242"/>
    </source>
</evidence>
<evidence type="ECO:0000256" key="9">
    <source>
        <dbReference type="SAM" id="MobiDB-lite"/>
    </source>
</evidence>
<dbReference type="PANTHER" id="PTHR13007">
    <property type="entry name" value="PRE-MRNA SPLICING FACTOR-RELATED"/>
    <property type="match status" value="1"/>
</dbReference>
<dbReference type="GO" id="GO:0005682">
    <property type="term" value="C:U5 snRNP"/>
    <property type="evidence" value="ECO:0007669"/>
    <property type="project" value="TreeGrafter"/>
</dbReference>
<evidence type="ECO:0000313" key="16">
    <source>
        <dbReference type="EMBL" id="CAF4104796.1"/>
    </source>
</evidence>
<feature type="domain" description="Pre-mRNA processing factor 4 (PRP4)-like" evidence="10">
    <location>
        <begin position="78"/>
        <end position="127"/>
    </location>
</feature>
<dbReference type="EMBL" id="CAJNXB010003637">
    <property type="protein sequence ID" value="CAF3327851.1"/>
    <property type="molecule type" value="Genomic_DNA"/>
</dbReference>
<gene>
    <name evidence="15" type="ORF">FME351_LOCUS25330</name>
    <name evidence="11" type="ORF">GRG538_LOCUS231</name>
    <name evidence="16" type="ORF">HFQ381_LOCUS1226</name>
    <name evidence="12" type="ORF">KIK155_LOCUS892</name>
    <name evidence="14" type="ORF">LUA448_LOCUS33262</name>
    <name evidence="13" type="ORF">TIS948_LOCUS20916</name>
    <name evidence="19" type="ORF">TOA249_LOCUS4660</name>
    <name evidence="17" type="ORF">TSG867_LOCUS2333</name>
    <name evidence="18" type="ORF">UJA718_LOCUS11026</name>
</gene>
<evidence type="ECO:0000256" key="1">
    <source>
        <dbReference type="ARBA" id="ARBA00004123"/>
    </source>
</evidence>
<keyword evidence="7" id="KW-0539">Nucleus</keyword>
<dbReference type="Gene3D" id="4.10.280.110">
    <property type="entry name" value="Pre-mRNA processing factor 4 domain"/>
    <property type="match status" value="1"/>
</dbReference>
<dbReference type="SUPFAM" id="SSF47938">
    <property type="entry name" value="Functional domain of the splicing factor Prp18"/>
    <property type="match status" value="1"/>
</dbReference>
<dbReference type="EMBL" id="CAJOBO010000031">
    <property type="protein sequence ID" value="CAF4104796.1"/>
    <property type="molecule type" value="Genomic_DNA"/>
</dbReference>
<reference evidence="15" key="1">
    <citation type="submission" date="2021-02" db="EMBL/GenBank/DDBJ databases">
        <authorList>
            <person name="Nowell W R."/>
        </authorList>
    </citation>
    <scope>NUCLEOTIDE SEQUENCE</scope>
</reference>
<evidence type="ECO:0000313" key="17">
    <source>
        <dbReference type="EMBL" id="CAF4238729.1"/>
    </source>
</evidence>
<name>A0A818RZ32_9BILA</name>
<protein>
    <recommendedName>
        <fullName evidence="3">Pre-mRNA-splicing factor 18</fullName>
    </recommendedName>
    <alternativeName>
        <fullName evidence="8">PRP18 homolog</fullName>
    </alternativeName>
</protein>
<dbReference type="Proteomes" id="UP000663865">
    <property type="component" value="Unassembled WGS sequence"/>
</dbReference>
<dbReference type="EMBL" id="CAJOBP010001325">
    <property type="protein sequence ID" value="CAF4274907.1"/>
    <property type="molecule type" value="Genomic_DNA"/>
</dbReference>
<dbReference type="GO" id="GO:0000350">
    <property type="term" value="P:generation of catalytic spliceosome for second transesterification step"/>
    <property type="evidence" value="ECO:0007669"/>
    <property type="project" value="TreeGrafter"/>
</dbReference>
<dbReference type="EMBL" id="CAJNYV010000023">
    <property type="protein sequence ID" value="CAF3324879.1"/>
    <property type="molecule type" value="Genomic_DNA"/>
</dbReference>
<dbReference type="OrthoDB" id="10261918at2759"/>
<dbReference type="Pfam" id="PF08799">
    <property type="entry name" value="PRP4"/>
    <property type="match status" value="1"/>
</dbReference>
<accession>A0A818RZ32</accession>
<comment type="subcellular location">
    <subcellularLocation>
        <location evidence="1">Nucleus</location>
    </subcellularLocation>
</comment>
<dbReference type="Proteomes" id="UP000663862">
    <property type="component" value="Unassembled WGS sequence"/>
</dbReference>
<keyword evidence="6" id="KW-0508">mRNA splicing</keyword>
<evidence type="ECO:0000256" key="2">
    <source>
        <dbReference type="ARBA" id="ARBA00008137"/>
    </source>
</evidence>
<dbReference type="Proteomes" id="UP000663825">
    <property type="component" value="Unassembled WGS sequence"/>
</dbReference>
<evidence type="ECO:0000313" key="11">
    <source>
        <dbReference type="EMBL" id="CAF3297056.1"/>
    </source>
</evidence>
<dbReference type="SMART" id="SM00500">
    <property type="entry name" value="SFM"/>
    <property type="match status" value="1"/>
</dbReference>
<dbReference type="GO" id="GO:0071021">
    <property type="term" value="C:U2-type post-spliceosomal complex"/>
    <property type="evidence" value="ECO:0007669"/>
    <property type="project" value="TreeGrafter"/>
</dbReference>
<evidence type="ECO:0000256" key="6">
    <source>
        <dbReference type="ARBA" id="ARBA00023187"/>
    </source>
</evidence>
<dbReference type="EMBL" id="CAJOBS010000180">
    <property type="protein sequence ID" value="CAF4516327.1"/>
    <property type="molecule type" value="Genomic_DNA"/>
</dbReference>
<evidence type="ECO:0000313" key="14">
    <source>
        <dbReference type="EMBL" id="CAF3656373.1"/>
    </source>
</evidence>
<evidence type="ECO:0000313" key="12">
    <source>
        <dbReference type="EMBL" id="CAF3324879.1"/>
    </source>
</evidence>
<comment type="caution">
    <text evidence="15">The sequence shown here is derived from an EMBL/GenBank/DDBJ whole genome shotgun (WGS) entry which is preliminary data.</text>
</comment>
<dbReference type="EMBL" id="CAJNYU010003358">
    <property type="protein sequence ID" value="CAF3665229.1"/>
    <property type="molecule type" value="Genomic_DNA"/>
</dbReference>
<dbReference type="InterPro" id="IPR036285">
    <property type="entry name" value="PRP4-like_sf"/>
</dbReference>
<dbReference type="Proteomes" id="UP000663838">
    <property type="component" value="Unassembled WGS sequence"/>
</dbReference>
<evidence type="ECO:0000256" key="8">
    <source>
        <dbReference type="ARBA" id="ARBA00031388"/>
    </source>
</evidence>
<dbReference type="InterPro" id="IPR039979">
    <property type="entry name" value="PRPF18"/>
</dbReference>
<dbReference type="SUPFAM" id="SSF158230">
    <property type="entry name" value="PRP4-like"/>
    <property type="match status" value="1"/>
</dbReference>
<dbReference type="GO" id="GO:0046540">
    <property type="term" value="C:U4/U6 x U5 tri-snRNP complex"/>
    <property type="evidence" value="ECO:0007669"/>
    <property type="project" value="TreeGrafter"/>
</dbReference>
<evidence type="ECO:0000256" key="5">
    <source>
        <dbReference type="ARBA" id="ARBA00022728"/>
    </source>
</evidence>
<dbReference type="EMBL" id="CAJNYT010000007">
    <property type="protein sequence ID" value="CAF3297056.1"/>
    <property type="molecule type" value="Genomic_DNA"/>
</dbReference>
<evidence type="ECO:0000313" key="19">
    <source>
        <dbReference type="EMBL" id="CAF4516327.1"/>
    </source>
</evidence>
<evidence type="ECO:0000313" key="20">
    <source>
        <dbReference type="Proteomes" id="UP000663869"/>
    </source>
</evidence>
<keyword evidence="21" id="KW-1185">Reference proteome</keyword>
<evidence type="ECO:0000313" key="21">
    <source>
        <dbReference type="Proteomes" id="UP000663873"/>
    </source>
</evidence>
<feature type="region of interest" description="Disordered" evidence="9">
    <location>
        <begin position="51"/>
        <end position="81"/>
    </location>
</feature>
<dbReference type="EMBL" id="CAJNYD010005030">
    <property type="protein sequence ID" value="CAF3656373.1"/>
    <property type="molecule type" value="Genomic_DNA"/>
</dbReference>
<evidence type="ECO:0000256" key="3">
    <source>
        <dbReference type="ARBA" id="ARBA00018242"/>
    </source>
</evidence>
<proteinExistence type="inferred from homology"/>
<evidence type="ECO:0000313" key="13">
    <source>
        <dbReference type="EMBL" id="CAF3327851.1"/>
    </source>
</evidence>
<dbReference type="InterPro" id="IPR014906">
    <property type="entry name" value="PRP4-like"/>
</dbReference>
<dbReference type="Proteomes" id="UP000663872">
    <property type="component" value="Unassembled WGS sequence"/>
</dbReference>
<dbReference type="PANTHER" id="PTHR13007:SF19">
    <property type="entry name" value="PRE-MRNA-SPLICING FACTOR 18"/>
    <property type="match status" value="1"/>
</dbReference>
<evidence type="ECO:0000259" key="10">
    <source>
        <dbReference type="SMART" id="SM00500"/>
    </source>
</evidence>
<sequence length="372" mass="42799">MSLASLKDEIERKRKNVESMNVLTAEKKCFRRGDLEAKQEEEYWRKYYLKSGNNPNKASSADDAHEKAAIPNEKLQLPPRSDVIKKLRERNQPIRLFGESDIDSHRRLRLLETSEPELRGQRNDFKAAMDKIDRDYLSVILHADNPSSMQGNSDGKDDDDDDGEVGPPIPNQTEEVKEDTGYDLPDIIEQIKTTRKGNRAYDCQVVLNYFKFILKKWSQELNTRDIDEKKSVQGKIETALHTQTCAYMKPLFRKLKTNTLQDDILESLINVVNCVLKKNYIRANEFFLEMAIGNAPWPLGATMVGIHPRPGREKIASKHVAHVLNDETQRKYIQAVKRLVSRAQRLFPNDPSRCVDYGQRNDNVTIIPSAHH</sequence>
<feature type="region of interest" description="Disordered" evidence="9">
    <location>
        <begin position="143"/>
        <end position="179"/>
    </location>
</feature>
<dbReference type="AlphaFoldDB" id="A0A818RZ32"/>
<dbReference type="Proteomes" id="UP000663833">
    <property type="component" value="Unassembled WGS sequence"/>
</dbReference>
<dbReference type="EMBL" id="CAJOBQ010000061">
    <property type="protein sequence ID" value="CAF4238729.1"/>
    <property type="molecule type" value="Genomic_DNA"/>
</dbReference>
<keyword evidence="5" id="KW-0747">Spliceosome</keyword>